<dbReference type="GO" id="GO:0015421">
    <property type="term" value="F:ABC-type oligopeptide transporter activity"/>
    <property type="evidence" value="ECO:0007669"/>
    <property type="project" value="TreeGrafter"/>
</dbReference>
<protein>
    <submittedName>
        <fullName evidence="12">Putative ABC transporter ATP-binding protein YfiB</fullName>
    </submittedName>
</protein>
<dbReference type="InterPro" id="IPR027417">
    <property type="entry name" value="P-loop_NTPase"/>
</dbReference>
<feature type="transmembrane region" description="Helical" evidence="9">
    <location>
        <begin position="153"/>
        <end position="171"/>
    </location>
</feature>
<dbReference type="GO" id="GO:0005886">
    <property type="term" value="C:plasma membrane"/>
    <property type="evidence" value="ECO:0007669"/>
    <property type="project" value="UniProtKB-SubCell"/>
</dbReference>
<organism evidence="12 13">
    <name type="scientific">Xylanibacillus composti</name>
    <dbReference type="NCBI Taxonomy" id="1572762"/>
    <lineage>
        <taxon>Bacteria</taxon>
        <taxon>Bacillati</taxon>
        <taxon>Bacillota</taxon>
        <taxon>Bacilli</taxon>
        <taxon>Bacillales</taxon>
        <taxon>Paenibacillaceae</taxon>
        <taxon>Xylanibacillus</taxon>
    </lineage>
</organism>
<dbReference type="InterPro" id="IPR039421">
    <property type="entry name" value="Type_1_exporter"/>
</dbReference>
<keyword evidence="7 9" id="KW-1133">Transmembrane helix</keyword>
<dbReference type="GO" id="GO:0016887">
    <property type="term" value="F:ATP hydrolysis activity"/>
    <property type="evidence" value="ECO:0007669"/>
    <property type="project" value="InterPro"/>
</dbReference>
<dbReference type="EMBL" id="BOVK01000018">
    <property type="protein sequence ID" value="GIQ68822.1"/>
    <property type="molecule type" value="Genomic_DNA"/>
</dbReference>
<evidence type="ECO:0000256" key="6">
    <source>
        <dbReference type="ARBA" id="ARBA00022840"/>
    </source>
</evidence>
<dbReference type="PROSITE" id="PS50893">
    <property type="entry name" value="ABC_TRANSPORTER_2"/>
    <property type="match status" value="1"/>
</dbReference>
<reference evidence="12" key="1">
    <citation type="submission" date="2021-04" db="EMBL/GenBank/DDBJ databases">
        <title>Draft genome sequence of Xylanibacillus composti strain K13.</title>
        <authorList>
            <person name="Uke A."/>
            <person name="Chhe C."/>
            <person name="Baramee S."/>
            <person name="Kosugi A."/>
        </authorList>
    </citation>
    <scope>NUCLEOTIDE SEQUENCE</scope>
    <source>
        <strain evidence="12">K13</strain>
    </source>
</reference>
<dbReference type="CDD" id="cd18548">
    <property type="entry name" value="ABC_6TM_Tm287_like"/>
    <property type="match status" value="1"/>
</dbReference>
<keyword evidence="13" id="KW-1185">Reference proteome</keyword>
<dbReference type="RefSeq" id="WP_213411550.1">
    <property type="nucleotide sequence ID" value="NZ_BOVK01000018.1"/>
</dbReference>
<accession>A0A8J4H0S3</accession>
<dbReference type="SUPFAM" id="SSF90123">
    <property type="entry name" value="ABC transporter transmembrane region"/>
    <property type="match status" value="1"/>
</dbReference>
<dbReference type="InterPro" id="IPR003593">
    <property type="entry name" value="AAA+_ATPase"/>
</dbReference>
<feature type="transmembrane region" description="Helical" evidence="9">
    <location>
        <begin position="272"/>
        <end position="291"/>
    </location>
</feature>
<keyword evidence="2" id="KW-0813">Transport</keyword>
<keyword evidence="6 12" id="KW-0067">ATP-binding</keyword>
<dbReference type="PROSITE" id="PS50929">
    <property type="entry name" value="ABC_TM1F"/>
    <property type="match status" value="1"/>
</dbReference>
<evidence type="ECO:0000256" key="3">
    <source>
        <dbReference type="ARBA" id="ARBA00022475"/>
    </source>
</evidence>
<keyword evidence="4 9" id="KW-0812">Transmembrane</keyword>
<dbReference type="PANTHER" id="PTHR43394">
    <property type="entry name" value="ATP-DEPENDENT PERMEASE MDL1, MITOCHONDRIAL"/>
    <property type="match status" value="1"/>
</dbReference>
<evidence type="ECO:0000256" key="7">
    <source>
        <dbReference type="ARBA" id="ARBA00022989"/>
    </source>
</evidence>
<dbReference type="Pfam" id="PF00664">
    <property type="entry name" value="ABC_membrane"/>
    <property type="match status" value="1"/>
</dbReference>
<dbReference type="Gene3D" id="1.20.1560.10">
    <property type="entry name" value="ABC transporter type 1, transmembrane domain"/>
    <property type="match status" value="1"/>
</dbReference>
<evidence type="ECO:0000256" key="9">
    <source>
        <dbReference type="SAM" id="Phobius"/>
    </source>
</evidence>
<evidence type="ECO:0000313" key="13">
    <source>
        <dbReference type="Proteomes" id="UP000677918"/>
    </source>
</evidence>
<name>A0A8J4H0S3_9BACL</name>
<comment type="caution">
    <text evidence="12">The sequence shown here is derived from an EMBL/GenBank/DDBJ whole genome shotgun (WGS) entry which is preliminary data.</text>
</comment>
<dbReference type="Proteomes" id="UP000677918">
    <property type="component" value="Unassembled WGS sequence"/>
</dbReference>
<evidence type="ECO:0000256" key="5">
    <source>
        <dbReference type="ARBA" id="ARBA00022741"/>
    </source>
</evidence>
<proteinExistence type="predicted"/>
<dbReference type="SUPFAM" id="SSF52540">
    <property type="entry name" value="P-loop containing nucleoside triphosphate hydrolases"/>
    <property type="match status" value="1"/>
</dbReference>
<evidence type="ECO:0000259" key="11">
    <source>
        <dbReference type="PROSITE" id="PS50929"/>
    </source>
</evidence>
<dbReference type="InterPro" id="IPR036640">
    <property type="entry name" value="ABC1_TM_sf"/>
</dbReference>
<feature type="domain" description="ABC transporter" evidence="10">
    <location>
        <begin position="326"/>
        <end position="559"/>
    </location>
</feature>
<dbReference type="PROSITE" id="PS00211">
    <property type="entry name" value="ABC_TRANSPORTER_1"/>
    <property type="match status" value="1"/>
</dbReference>
<gene>
    <name evidence="12" type="primary">yfiB</name>
    <name evidence="12" type="ORF">XYCOK13_16460</name>
</gene>
<dbReference type="SMART" id="SM00382">
    <property type="entry name" value="AAA"/>
    <property type="match status" value="1"/>
</dbReference>
<keyword evidence="3" id="KW-1003">Cell membrane</keyword>
<evidence type="ECO:0000256" key="4">
    <source>
        <dbReference type="ARBA" id="ARBA00022692"/>
    </source>
</evidence>
<sequence length="570" mass="63279">MISFLKPYRKAAVIALLLMLVELAVELWHPLLLAHVINEGILKEDVGAIWKWGGIMVLLSLLAFASGVINSFFAAQVSQGFGFDVRKRLYERMQAYSLTAFDRFSTSSLITRVTNDVNQLQNVIFMGLRIMMRAPLLMVGGFIMALMVNVKLALVLVVVTPLLLGFLLFMMNKGFSRFRRVQGQMDRTNGVLRENLMGMRLIKAFVRSRHENERFKSENSQLMERTASALRLIETTIPALLLVMNLSILIILWQGSFQTEANIGEVVAIVNYATRMTGAFSVFSMILSTLARAKASAGRVRQVLEADASAEEQKTGAQSFPMRGRLEFDQVSFTYPDQAAPALADIQLTVEPGQTVAVMGATGAGKSTLFQLIPRLYEPDAGIIRLDGKPLSDWSLESLRKQIGYVPQESLLFTGTVADNIRWGKEEATIDDIIEAAKHAQIHETISKLPLQYDTVVGQKGVNLSGGQKQRLSIARALVRKPRIILLDDSTSALDIQTEQRLLHALKPYDCTILMITQKVSAAQKADRIVLLDDGRVAAQGTHAELMRHSPLYRQIVHSQYGEEATGTDV</sequence>
<feature type="transmembrane region" description="Helical" evidence="9">
    <location>
        <begin position="232"/>
        <end position="252"/>
    </location>
</feature>
<dbReference type="InterPro" id="IPR017871">
    <property type="entry name" value="ABC_transporter-like_CS"/>
</dbReference>
<feature type="domain" description="ABC transmembrane type-1" evidence="11">
    <location>
        <begin position="13"/>
        <end position="292"/>
    </location>
</feature>
<evidence type="ECO:0000259" key="10">
    <source>
        <dbReference type="PROSITE" id="PS50893"/>
    </source>
</evidence>
<keyword evidence="8 9" id="KW-0472">Membrane</keyword>
<dbReference type="AlphaFoldDB" id="A0A8J4H0S3"/>
<evidence type="ECO:0000256" key="1">
    <source>
        <dbReference type="ARBA" id="ARBA00004651"/>
    </source>
</evidence>
<feature type="transmembrane region" description="Helical" evidence="9">
    <location>
        <begin position="130"/>
        <end position="147"/>
    </location>
</feature>
<dbReference type="InterPro" id="IPR011527">
    <property type="entry name" value="ABC1_TM_dom"/>
</dbReference>
<evidence type="ECO:0000313" key="12">
    <source>
        <dbReference type="EMBL" id="GIQ68822.1"/>
    </source>
</evidence>
<keyword evidence="5" id="KW-0547">Nucleotide-binding</keyword>
<dbReference type="Gene3D" id="3.40.50.300">
    <property type="entry name" value="P-loop containing nucleotide triphosphate hydrolases"/>
    <property type="match status" value="1"/>
</dbReference>
<dbReference type="InterPro" id="IPR003439">
    <property type="entry name" value="ABC_transporter-like_ATP-bd"/>
</dbReference>
<evidence type="ECO:0000256" key="8">
    <source>
        <dbReference type="ARBA" id="ARBA00023136"/>
    </source>
</evidence>
<evidence type="ECO:0000256" key="2">
    <source>
        <dbReference type="ARBA" id="ARBA00022448"/>
    </source>
</evidence>
<dbReference type="Pfam" id="PF00005">
    <property type="entry name" value="ABC_tran"/>
    <property type="match status" value="1"/>
</dbReference>
<feature type="transmembrane region" description="Helical" evidence="9">
    <location>
        <begin position="48"/>
        <end position="73"/>
    </location>
</feature>
<dbReference type="GO" id="GO:0005524">
    <property type="term" value="F:ATP binding"/>
    <property type="evidence" value="ECO:0007669"/>
    <property type="project" value="UniProtKB-KW"/>
</dbReference>
<comment type="subcellular location">
    <subcellularLocation>
        <location evidence="1">Cell membrane</location>
        <topology evidence="1">Multi-pass membrane protein</topology>
    </subcellularLocation>
</comment>
<dbReference type="FunFam" id="3.40.50.300:FF:000221">
    <property type="entry name" value="Multidrug ABC transporter ATP-binding protein"/>
    <property type="match status" value="1"/>
</dbReference>
<dbReference type="PANTHER" id="PTHR43394:SF1">
    <property type="entry name" value="ATP-BINDING CASSETTE SUB-FAMILY B MEMBER 10, MITOCHONDRIAL"/>
    <property type="match status" value="1"/>
</dbReference>